<accession>A0ABW4UAE0</accession>
<dbReference type="RefSeq" id="WP_379096860.1">
    <property type="nucleotide sequence ID" value="NZ_JBHUGZ010000007.1"/>
</dbReference>
<proteinExistence type="predicted"/>
<dbReference type="EMBL" id="JBHUGZ010000007">
    <property type="protein sequence ID" value="MFD1983062.1"/>
    <property type="molecule type" value="Genomic_DNA"/>
</dbReference>
<evidence type="ECO:0000313" key="1">
    <source>
        <dbReference type="EMBL" id="MFD1983062.1"/>
    </source>
</evidence>
<gene>
    <name evidence="1" type="ORF">ACFSOZ_10295</name>
</gene>
<keyword evidence="2" id="KW-1185">Reference proteome</keyword>
<dbReference type="Proteomes" id="UP001597405">
    <property type="component" value="Unassembled WGS sequence"/>
</dbReference>
<protein>
    <submittedName>
        <fullName evidence="1">Uncharacterized protein</fullName>
    </submittedName>
</protein>
<evidence type="ECO:0000313" key="2">
    <source>
        <dbReference type="Proteomes" id="UP001597405"/>
    </source>
</evidence>
<reference evidence="2" key="1">
    <citation type="journal article" date="2019" name="Int. J. Syst. Evol. Microbiol.">
        <title>The Global Catalogue of Microorganisms (GCM) 10K type strain sequencing project: providing services to taxonomists for standard genome sequencing and annotation.</title>
        <authorList>
            <consortium name="The Broad Institute Genomics Platform"/>
            <consortium name="The Broad Institute Genome Sequencing Center for Infectious Disease"/>
            <person name="Wu L."/>
            <person name="Ma J."/>
        </authorList>
    </citation>
    <scope>NUCLEOTIDE SEQUENCE [LARGE SCALE GENOMIC DNA]</scope>
    <source>
        <strain evidence="2">CGMCC 1.16225</strain>
    </source>
</reference>
<organism evidence="1 2">
    <name type="scientific">Mesorhizobium newzealandense</name>
    <dbReference type="NCBI Taxonomy" id="1300302"/>
    <lineage>
        <taxon>Bacteria</taxon>
        <taxon>Pseudomonadati</taxon>
        <taxon>Pseudomonadota</taxon>
        <taxon>Alphaproteobacteria</taxon>
        <taxon>Hyphomicrobiales</taxon>
        <taxon>Phyllobacteriaceae</taxon>
        <taxon>Mesorhizobium</taxon>
    </lineage>
</organism>
<comment type="caution">
    <text evidence="1">The sequence shown here is derived from an EMBL/GenBank/DDBJ whole genome shotgun (WGS) entry which is preliminary data.</text>
</comment>
<sequence>MLTWFSNFFENALVKGKAVIGHAHCEIGALDMRRADMHRIGIAFNPRLGRAGAGGGGDTSNFRARCLTWRASLFSVSPFLAPIMDSDTRLRLKQNGCNLTILAVVGLCLHRIEGCHMDPHFGGSGGSVERVDDGVVSLGRAAGQD</sequence>
<name>A0ABW4UAE0_9HYPH</name>